<evidence type="ECO:0000256" key="1">
    <source>
        <dbReference type="SAM" id="Coils"/>
    </source>
</evidence>
<name>A0AAN8V568_9MAGN</name>
<keyword evidence="4" id="KW-1185">Reference proteome</keyword>
<dbReference type="EMBL" id="JBAMMX010000016">
    <property type="protein sequence ID" value="KAK6925054.1"/>
    <property type="molecule type" value="Genomic_DNA"/>
</dbReference>
<evidence type="ECO:0000256" key="2">
    <source>
        <dbReference type="SAM" id="MobiDB-lite"/>
    </source>
</evidence>
<keyword evidence="1" id="KW-0175">Coiled coil</keyword>
<evidence type="ECO:0000313" key="3">
    <source>
        <dbReference type="EMBL" id="KAK6925054.1"/>
    </source>
</evidence>
<proteinExistence type="predicted"/>
<reference evidence="3 4" key="1">
    <citation type="submission" date="2023-12" db="EMBL/GenBank/DDBJ databases">
        <title>A high-quality genome assembly for Dillenia turbinata (Dilleniales).</title>
        <authorList>
            <person name="Chanderbali A."/>
        </authorList>
    </citation>
    <scope>NUCLEOTIDE SEQUENCE [LARGE SCALE GENOMIC DNA]</scope>
    <source>
        <strain evidence="3">LSX21</strain>
        <tissue evidence="3">Leaf</tissue>
    </source>
</reference>
<dbReference type="Proteomes" id="UP001370490">
    <property type="component" value="Unassembled WGS sequence"/>
</dbReference>
<comment type="caution">
    <text evidence="3">The sequence shown here is derived from an EMBL/GenBank/DDBJ whole genome shotgun (WGS) entry which is preliminary data.</text>
</comment>
<feature type="compositionally biased region" description="Basic and acidic residues" evidence="2">
    <location>
        <begin position="171"/>
        <end position="182"/>
    </location>
</feature>
<accession>A0AAN8V568</accession>
<evidence type="ECO:0000313" key="4">
    <source>
        <dbReference type="Proteomes" id="UP001370490"/>
    </source>
</evidence>
<feature type="region of interest" description="Disordered" evidence="2">
    <location>
        <begin position="171"/>
        <end position="194"/>
    </location>
</feature>
<organism evidence="3 4">
    <name type="scientific">Dillenia turbinata</name>
    <dbReference type="NCBI Taxonomy" id="194707"/>
    <lineage>
        <taxon>Eukaryota</taxon>
        <taxon>Viridiplantae</taxon>
        <taxon>Streptophyta</taxon>
        <taxon>Embryophyta</taxon>
        <taxon>Tracheophyta</taxon>
        <taxon>Spermatophyta</taxon>
        <taxon>Magnoliopsida</taxon>
        <taxon>eudicotyledons</taxon>
        <taxon>Gunneridae</taxon>
        <taxon>Pentapetalae</taxon>
        <taxon>Dilleniales</taxon>
        <taxon>Dilleniaceae</taxon>
        <taxon>Dillenia</taxon>
    </lineage>
</organism>
<dbReference type="AlphaFoldDB" id="A0AAN8V568"/>
<sequence>MSGNGGGLKKQLVVKSMFVDMLHLELQHANELLSSTSEKAASDASNELSKVRLKLELEERKNFDQGMYVRSLEVELNHLKLELESDNEEIGGLKSDVERLTDDPQKAKLEMDEIRGRENEEQFEIALLKSELHKGRSRIATAEAAAERAKSIKSGLYLAFQTLAIEAEENRLSKEGTRKVAEDAEDPIFQPRIN</sequence>
<feature type="coiled-coil region" evidence="1">
    <location>
        <begin position="41"/>
        <end position="103"/>
    </location>
</feature>
<gene>
    <name evidence="3" type="ORF">RJ641_009380</name>
</gene>
<protein>
    <submittedName>
        <fullName evidence="3">Uncharacterized protein</fullName>
    </submittedName>
</protein>